<sequence length="69" mass="7964">MNRKGFRKQTYVCPSIKVFHTNLEGQLMQTSFPNDGGHNKAGDDGDLNAKQDLFEYDEEEDKTSHTWEL</sequence>
<dbReference type="AlphaFoldDB" id="H1Q014"/>
<organism evidence="2 3">
    <name type="scientific">Prevotella micans F0438</name>
    <dbReference type="NCBI Taxonomy" id="883158"/>
    <lineage>
        <taxon>Bacteria</taxon>
        <taxon>Pseudomonadati</taxon>
        <taxon>Bacteroidota</taxon>
        <taxon>Bacteroidia</taxon>
        <taxon>Bacteroidales</taxon>
        <taxon>Prevotellaceae</taxon>
        <taxon>Prevotella</taxon>
    </lineage>
</organism>
<feature type="region of interest" description="Disordered" evidence="1">
    <location>
        <begin position="29"/>
        <end position="48"/>
    </location>
</feature>
<dbReference type="HOGENOM" id="CLU_196044_0_0_10"/>
<dbReference type="EMBL" id="AGWK01000007">
    <property type="protein sequence ID" value="EHO74431.1"/>
    <property type="molecule type" value="Genomic_DNA"/>
</dbReference>
<gene>
    <name evidence="2" type="ORF">HMPREF9140_00252</name>
</gene>
<name>H1Q014_9BACT</name>
<reference evidence="2 3" key="1">
    <citation type="submission" date="2011-12" db="EMBL/GenBank/DDBJ databases">
        <title>The Genome Sequence of Prevotella micans F0438.</title>
        <authorList>
            <consortium name="The Broad Institute Genome Sequencing Platform"/>
            <person name="Earl A."/>
            <person name="Ward D."/>
            <person name="Feldgarden M."/>
            <person name="Gevers D."/>
            <person name="Izard J."/>
            <person name="Baranova O.V."/>
            <person name="Blanton J.M."/>
            <person name="Wade W.G."/>
            <person name="Dewhirst F.E."/>
            <person name="Young S.K."/>
            <person name="Zeng Q."/>
            <person name="Gargeya S."/>
            <person name="Fitzgerald M."/>
            <person name="Haas B."/>
            <person name="Abouelleil A."/>
            <person name="Alvarado L."/>
            <person name="Arachchi H.M."/>
            <person name="Berlin A."/>
            <person name="Chapman S.B."/>
            <person name="Gearin G."/>
            <person name="Goldberg J."/>
            <person name="Griggs A."/>
            <person name="Gujja S."/>
            <person name="Hansen M."/>
            <person name="Heiman D."/>
            <person name="Howarth C."/>
            <person name="Larimer J."/>
            <person name="Lui A."/>
            <person name="MacDonald P.J.P."/>
            <person name="McCowen C."/>
            <person name="Montmayeur A."/>
            <person name="Murphy C."/>
            <person name="Neiman D."/>
            <person name="Pearson M."/>
            <person name="Priest M."/>
            <person name="Roberts A."/>
            <person name="Saif S."/>
            <person name="Shea T."/>
            <person name="Sisk P."/>
            <person name="Stolte C."/>
            <person name="Sykes S."/>
            <person name="Wortman J."/>
            <person name="Nusbaum C."/>
            <person name="Birren B."/>
        </authorList>
    </citation>
    <scope>NUCLEOTIDE SEQUENCE [LARGE SCALE GENOMIC DNA]</scope>
    <source>
        <strain evidence="2 3">F0438</strain>
    </source>
</reference>
<evidence type="ECO:0000313" key="3">
    <source>
        <dbReference type="Proteomes" id="UP000016023"/>
    </source>
</evidence>
<comment type="caution">
    <text evidence="2">The sequence shown here is derived from an EMBL/GenBank/DDBJ whole genome shotgun (WGS) entry which is preliminary data.</text>
</comment>
<protein>
    <submittedName>
        <fullName evidence="2">Uncharacterized protein</fullName>
    </submittedName>
</protein>
<feature type="compositionally biased region" description="Basic and acidic residues" evidence="1">
    <location>
        <begin position="37"/>
        <end position="48"/>
    </location>
</feature>
<dbReference type="Proteomes" id="UP000016023">
    <property type="component" value="Unassembled WGS sequence"/>
</dbReference>
<evidence type="ECO:0000313" key="2">
    <source>
        <dbReference type="EMBL" id="EHO74431.1"/>
    </source>
</evidence>
<proteinExistence type="predicted"/>
<accession>H1Q014</accession>
<keyword evidence="3" id="KW-1185">Reference proteome</keyword>
<evidence type="ECO:0000256" key="1">
    <source>
        <dbReference type="SAM" id="MobiDB-lite"/>
    </source>
</evidence>
<dbReference type="RefSeq" id="WP_006951179.1">
    <property type="nucleotide sequence ID" value="NZ_JH594521.1"/>
</dbReference>